<reference evidence="4" key="2">
    <citation type="submission" date="2013-10" db="EMBL/GenBank/DDBJ databases">
        <authorList>
            <person name="Aslett M."/>
        </authorList>
    </citation>
    <scope>NUCLEOTIDE SEQUENCE [LARGE SCALE GENOMIC DNA]</scope>
    <source>
        <strain evidence="4">Houghton</strain>
    </source>
</reference>
<accession>U6L187</accession>
<dbReference type="Pfam" id="PF00069">
    <property type="entry name" value="Pkinase"/>
    <property type="match status" value="1"/>
</dbReference>
<feature type="region of interest" description="Disordered" evidence="1">
    <location>
        <begin position="102"/>
        <end position="156"/>
    </location>
</feature>
<gene>
    <name evidence="4" type="ORF">ETH_00020585</name>
</gene>
<dbReference type="PANTHER" id="PTHR44305">
    <property type="entry name" value="SI:DKEY-192D15.2-RELATED"/>
    <property type="match status" value="1"/>
</dbReference>
<dbReference type="OMA" id="HNDLKWD"/>
<dbReference type="SMART" id="SM00220">
    <property type="entry name" value="S_TKc"/>
    <property type="match status" value="1"/>
</dbReference>
<dbReference type="GO" id="GO:0004672">
    <property type="term" value="F:protein kinase activity"/>
    <property type="evidence" value="ECO:0007669"/>
    <property type="project" value="InterPro"/>
</dbReference>
<dbReference type="GeneID" id="25253235"/>
<proteinExistence type="predicted"/>
<dbReference type="Gene3D" id="1.10.510.10">
    <property type="entry name" value="Transferase(Phosphotransferase) domain 1"/>
    <property type="match status" value="1"/>
</dbReference>
<sequence length="560" mass="61249">MSRQAQRIFRSASGIHPRGKMRGGFANAILEEGEFGARSHRAAAHGKQLGPSRLHYVGFAVATVLIYTIICRSLAASSEGLRLQHGFGEDLWLPYSSASALERRREQQQQQQQQERGGAAEGVSSWEEAGESSSGGAAAAAAAAAEPSSPSDPPWDYDSWGLPSLEQFEKTLSPELRRQKAAIASFAARFVQQPRVPSRRELACASSVAKAISKGTSNKLIGMVLPLQHVAPISSMAKQQHVPRLVRICKVLGEGFSTLAVEVEDLEAGGVLVMRIRKYHKDAVRKFENSEVLFLEVKSEMVAEEDAVRQACGNVPADLVAAKKGFAVPLFTAEIASSPEFSVSEDHYVFGHVELMEKMCGSLADLQKQDSGALQQSRDYVAQRLLQLVLKVQQCGLSHNDLKWANVLLQPDGAFCLSDFGSSVAFGRAFGSLTATTPQYQEPQQALRPSAPYEDPYTMAHANSDLWSLGVLLFELFTGSGAPYGQGAPKSPRARARDLAERLLKQKVRSDVLWPKLAAAKVPHRWAQLIARLLEPNKAHRITAWQILEEFPDLTHHVPE</sequence>
<dbReference type="VEuPathDB" id="ToxoDB:ETH2_1130700"/>
<dbReference type="AlphaFoldDB" id="U6L187"/>
<dbReference type="InterPro" id="IPR053083">
    <property type="entry name" value="TF_kinase-domain_protein"/>
</dbReference>
<dbReference type="PROSITE" id="PS50011">
    <property type="entry name" value="PROTEIN_KINASE_DOM"/>
    <property type="match status" value="1"/>
</dbReference>
<dbReference type="RefSeq" id="XP_013233119.1">
    <property type="nucleotide sequence ID" value="XM_013377665.1"/>
</dbReference>
<dbReference type="InterPro" id="IPR011009">
    <property type="entry name" value="Kinase-like_dom_sf"/>
</dbReference>
<keyword evidence="2" id="KW-0812">Transmembrane</keyword>
<reference evidence="4" key="1">
    <citation type="submission" date="2013-10" db="EMBL/GenBank/DDBJ databases">
        <title>Genomic analysis of the causative agents of coccidiosis in chickens.</title>
        <authorList>
            <person name="Reid A.J."/>
            <person name="Blake D."/>
            <person name="Billington K."/>
            <person name="Browne H."/>
            <person name="Dunn M."/>
            <person name="Hung S."/>
            <person name="Kawahara F."/>
            <person name="Miranda-Saavedra D."/>
            <person name="Mourier T."/>
            <person name="Nagra H."/>
            <person name="Otto T.D."/>
            <person name="Rawlings N."/>
            <person name="Sanchez A."/>
            <person name="Sanders M."/>
            <person name="Subramaniam C."/>
            <person name="Tay Y."/>
            <person name="Dear P."/>
            <person name="Doerig C."/>
            <person name="Gruber A."/>
            <person name="Parkinson J."/>
            <person name="Shirley M."/>
            <person name="Wan K.L."/>
            <person name="Berriman M."/>
            <person name="Tomley F."/>
            <person name="Pain A."/>
        </authorList>
    </citation>
    <scope>NUCLEOTIDE SEQUENCE [LARGE SCALE GENOMIC DNA]</scope>
    <source>
        <strain evidence="4">Houghton</strain>
    </source>
</reference>
<dbReference type="GO" id="GO:0005524">
    <property type="term" value="F:ATP binding"/>
    <property type="evidence" value="ECO:0007669"/>
    <property type="project" value="InterPro"/>
</dbReference>
<dbReference type="VEuPathDB" id="ToxoDB:ETH_00020585"/>
<dbReference type="PROSITE" id="PS00108">
    <property type="entry name" value="PROTEIN_KINASE_ST"/>
    <property type="match status" value="1"/>
</dbReference>
<keyword evidence="2" id="KW-1133">Transmembrane helix</keyword>
<feature type="transmembrane region" description="Helical" evidence="2">
    <location>
        <begin position="54"/>
        <end position="75"/>
    </location>
</feature>
<name>U6L187_EIMTE</name>
<keyword evidence="5" id="KW-1185">Reference proteome</keyword>
<keyword evidence="2" id="KW-0472">Membrane</keyword>
<evidence type="ECO:0000313" key="4">
    <source>
        <dbReference type="EMBL" id="CDJ42369.1"/>
    </source>
</evidence>
<dbReference type="OrthoDB" id="6513151at2759"/>
<dbReference type="InterPro" id="IPR000719">
    <property type="entry name" value="Prot_kinase_dom"/>
</dbReference>
<evidence type="ECO:0000313" key="5">
    <source>
        <dbReference type="Proteomes" id="UP000030747"/>
    </source>
</evidence>
<dbReference type="PANTHER" id="PTHR44305:SF24">
    <property type="entry name" value="TYROSINE-PROTEIN KINASE C03B1.5-RELATED"/>
    <property type="match status" value="1"/>
</dbReference>
<feature type="domain" description="Protein kinase" evidence="3">
    <location>
        <begin position="246"/>
        <end position="554"/>
    </location>
</feature>
<organism evidence="4 5">
    <name type="scientific">Eimeria tenella</name>
    <name type="common">Coccidian parasite</name>
    <dbReference type="NCBI Taxonomy" id="5802"/>
    <lineage>
        <taxon>Eukaryota</taxon>
        <taxon>Sar</taxon>
        <taxon>Alveolata</taxon>
        <taxon>Apicomplexa</taxon>
        <taxon>Conoidasida</taxon>
        <taxon>Coccidia</taxon>
        <taxon>Eucoccidiorida</taxon>
        <taxon>Eimeriorina</taxon>
        <taxon>Eimeriidae</taxon>
        <taxon>Eimeria</taxon>
    </lineage>
</organism>
<evidence type="ECO:0000256" key="2">
    <source>
        <dbReference type="SAM" id="Phobius"/>
    </source>
</evidence>
<protein>
    <recommendedName>
        <fullName evidence="3">Protein kinase domain-containing protein</fullName>
    </recommendedName>
</protein>
<dbReference type="SUPFAM" id="SSF56112">
    <property type="entry name" value="Protein kinase-like (PK-like)"/>
    <property type="match status" value="1"/>
</dbReference>
<evidence type="ECO:0000256" key="1">
    <source>
        <dbReference type="SAM" id="MobiDB-lite"/>
    </source>
</evidence>
<evidence type="ECO:0000259" key="3">
    <source>
        <dbReference type="PROSITE" id="PS50011"/>
    </source>
</evidence>
<feature type="compositionally biased region" description="Low complexity" evidence="1">
    <location>
        <begin position="108"/>
        <end position="149"/>
    </location>
</feature>
<dbReference type="EMBL" id="HG675716">
    <property type="protein sequence ID" value="CDJ42369.1"/>
    <property type="molecule type" value="Genomic_DNA"/>
</dbReference>
<dbReference type="InterPro" id="IPR008271">
    <property type="entry name" value="Ser/Thr_kinase_AS"/>
</dbReference>
<dbReference type="Proteomes" id="UP000030747">
    <property type="component" value="Unassembled WGS sequence"/>
</dbReference>